<protein>
    <submittedName>
        <fullName evidence="2">NUDIX domain-containing protein</fullName>
    </submittedName>
</protein>
<evidence type="ECO:0000313" key="3">
    <source>
        <dbReference type="Proteomes" id="UP000470082"/>
    </source>
</evidence>
<dbReference type="AlphaFoldDB" id="A0A7X2N4R9"/>
<dbReference type="Gene3D" id="3.90.79.10">
    <property type="entry name" value="Nucleoside Triphosphate Pyrophosphohydrolase"/>
    <property type="match status" value="1"/>
</dbReference>
<dbReference type="GO" id="GO:0005737">
    <property type="term" value="C:cytoplasm"/>
    <property type="evidence" value="ECO:0007669"/>
    <property type="project" value="TreeGrafter"/>
</dbReference>
<dbReference type="Pfam" id="PF00293">
    <property type="entry name" value="NUDIX"/>
    <property type="match status" value="1"/>
</dbReference>
<dbReference type="Proteomes" id="UP000470082">
    <property type="component" value="Unassembled WGS sequence"/>
</dbReference>
<dbReference type="InterPro" id="IPR000086">
    <property type="entry name" value="NUDIX_hydrolase_dom"/>
</dbReference>
<dbReference type="PANTHER" id="PTHR10885">
    <property type="entry name" value="ISOPENTENYL-DIPHOSPHATE DELTA-ISOMERASE"/>
    <property type="match status" value="1"/>
</dbReference>
<evidence type="ECO:0000259" key="1">
    <source>
        <dbReference type="PROSITE" id="PS51462"/>
    </source>
</evidence>
<organism evidence="2 3">
    <name type="scientific">Floccifex porci</name>
    <dbReference type="NCBI Taxonomy" id="2606629"/>
    <lineage>
        <taxon>Bacteria</taxon>
        <taxon>Bacillati</taxon>
        <taxon>Bacillota</taxon>
        <taxon>Erysipelotrichia</taxon>
        <taxon>Erysipelotrichales</taxon>
        <taxon>Erysipelotrichaceae</taxon>
        <taxon>Floccifex</taxon>
    </lineage>
</organism>
<dbReference type="PANTHER" id="PTHR10885:SF20">
    <property type="entry name" value="NUDIX HYDROLASE DOMAIN-CONTAINING PROTEIN"/>
    <property type="match status" value="1"/>
</dbReference>
<proteinExistence type="predicted"/>
<dbReference type="PROSITE" id="PS51462">
    <property type="entry name" value="NUDIX"/>
    <property type="match status" value="1"/>
</dbReference>
<comment type="caution">
    <text evidence="2">The sequence shown here is derived from an EMBL/GenBank/DDBJ whole genome shotgun (WGS) entry which is preliminary data.</text>
</comment>
<reference evidence="2 3" key="1">
    <citation type="submission" date="2019-08" db="EMBL/GenBank/DDBJ databases">
        <title>In-depth cultivation of the pig gut microbiome towards novel bacterial diversity and tailored functional studies.</title>
        <authorList>
            <person name="Wylensek D."/>
            <person name="Hitch T.C.A."/>
            <person name="Clavel T."/>
        </authorList>
    </citation>
    <scope>NUCLEOTIDE SEQUENCE [LARGE SCALE GENOMIC DNA]</scope>
    <source>
        <strain evidence="2 3">LKV-178-WT-2G</strain>
    </source>
</reference>
<name>A0A7X2N4R9_9FIRM</name>
<dbReference type="GO" id="GO:0004452">
    <property type="term" value="F:isopentenyl-diphosphate delta-isomerase activity"/>
    <property type="evidence" value="ECO:0007669"/>
    <property type="project" value="TreeGrafter"/>
</dbReference>
<keyword evidence="3" id="KW-1185">Reference proteome</keyword>
<dbReference type="CDD" id="cd04692">
    <property type="entry name" value="NUDIX_Hydrolase"/>
    <property type="match status" value="1"/>
</dbReference>
<dbReference type="SUPFAM" id="SSF55811">
    <property type="entry name" value="Nudix"/>
    <property type="match status" value="1"/>
</dbReference>
<sequence length="180" mass="21451">MKEYLDIVDDRGNPTGQIVERKEAHTKGILHRTSHVWLVRYKENLEILVQKRSKNKDSFPDCFDISTAGHIPAGCDYIESAIREAKEELNIDLDANHFIYCGQRRKEWKGYFHHQPFWDKQISNVYVYFYDQEVFDFQKEEIQDVLWMDFNQCFDGVKNQSFKNCISLEELEMIQSTILK</sequence>
<gene>
    <name evidence="2" type="ORF">FYJ50_10145</name>
</gene>
<dbReference type="InterPro" id="IPR015797">
    <property type="entry name" value="NUDIX_hydrolase-like_dom_sf"/>
</dbReference>
<evidence type="ECO:0000313" key="2">
    <source>
        <dbReference type="EMBL" id="MSS02430.1"/>
    </source>
</evidence>
<feature type="domain" description="Nudix hydrolase" evidence="1">
    <location>
        <begin position="29"/>
        <end position="172"/>
    </location>
</feature>
<dbReference type="EMBL" id="VUMM01000034">
    <property type="protein sequence ID" value="MSS02430.1"/>
    <property type="molecule type" value="Genomic_DNA"/>
</dbReference>
<accession>A0A7X2N4R9</accession>
<dbReference type="GO" id="GO:0009240">
    <property type="term" value="P:isopentenyl diphosphate biosynthetic process"/>
    <property type="evidence" value="ECO:0007669"/>
    <property type="project" value="TreeGrafter"/>
</dbReference>